<keyword evidence="4 6" id="KW-0520">NAD</keyword>
<dbReference type="EMBL" id="CAKLCM010000001">
    <property type="protein sequence ID" value="CAH0524570.1"/>
    <property type="molecule type" value="Genomic_DNA"/>
</dbReference>
<keyword evidence="9" id="KW-1185">Reference proteome</keyword>
<comment type="similarity">
    <text evidence="6">Belongs to the NAD(P)H dehydrogenase (quinone) family. KefG subfamily.</text>
</comment>
<dbReference type="RefSeq" id="WP_237483468.1">
    <property type="nucleotide sequence ID" value="NZ_CAKLCM010000001.1"/>
</dbReference>
<keyword evidence="5 6" id="KW-0472">Membrane</keyword>
<evidence type="ECO:0000313" key="8">
    <source>
        <dbReference type="EMBL" id="CAH0524570.1"/>
    </source>
</evidence>
<dbReference type="InterPro" id="IPR029039">
    <property type="entry name" value="Flavoprotein-like_sf"/>
</dbReference>
<comment type="catalytic activity">
    <reaction evidence="6">
        <text>a quinone + NADPH + H(+) = a quinol + NADP(+)</text>
        <dbReference type="Rhea" id="RHEA:46164"/>
        <dbReference type="ChEBI" id="CHEBI:15378"/>
        <dbReference type="ChEBI" id="CHEBI:24646"/>
        <dbReference type="ChEBI" id="CHEBI:57783"/>
        <dbReference type="ChEBI" id="CHEBI:58349"/>
        <dbReference type="ChEBI" id="CHEBI:132124"/>
        <dbReference type="EC" id="1.6.5.2"/>
    </reaction>
</comment>
<evidence type="ECO:0000313" key="9">
    <source>
        <dbReference type="Proteomes" id="UP000838160"/>
    </source>
</evidence>
<comment type="function">
    <text evidence="6">Regulatory subunit of a potassium efflux system that confers protection against electrophiles. Required for full activity of KefB.</text>
</comment>
<gene>
    <name evidence="8" type="primary">kefF</name>
    <name evidence="6" type="synonym">kefG</name>
    <name evidence="8" type="ORF">VHP8226_00408</name>
</gene>
<dbReference type="EC" id="1.6.5.2" evidence="6"/>
<comment type="subcellular location">
    <subcellularLocation>
        <location evidence="6">Cell inner membrane</location>
        <topology evidence="6">Peripheral membrane protein</topology>
        <orientation evidence="6">Cytoplasmic side</orientation>
    </subcellularLocation>
</comment>
<keyword evidence="2 6" id="KW-0997">Cell inner membrane</keyword>
<dbReference type="InterPro" id="IPR003680">
    <property type="entry name" value="Flavodoxin_fold"/>
</dbReference>
<organism evidence="8 9">
    <name type="scientific">Vibrio hippocampi</name>
    <dbReference type="NCBI Taxonomy" id="654686"/>
    <lineage>
        <taxon>Bacteria</taxon>
        <taxon>Pseudomonadati</taxon>
        <taxon>Pseudomonadota</taxon>
        <taxon>Gammaproteobacteria</taxon>
        <taxon>Vibrionales</taxon>
        <taxon>Vibrionaceae</taxon>
        <taxon>Vibrio</taxon>
    </lineage>
</organism>
<evidence type="ECO:0000256" key="5">
    <source>
        <dbReference type="ARBA" id="ARBA00023136"/>
    </source>
</evidence>
<evidence type="ECO:0000256" key="6">
    <source>
        <dbReference type="HAMAP-Rule" id="MF_01415"/>
    </source>
</evidence>
<evidence type="ECO:0000256" key="2">
    <source>
        <dbReference type="ARBA" id="ARBA00022519"/>
    </source>
</evidence>
<evidence type="ECO:0000259" key="7">
    <source>
        <dbReference type="Pfam" id="PF02525"/>
    </source>
</evidence>
<dbReference type="GO" id="GO:0003955">
    <property type="term" value="F:NAD(P)H dehydrogenase (quinone) activity"/>
    <property type="evidence" value="ECO:0007669"/>
    <property type="project" value="UniProtKB-EC"/>
</dbReference>
<keyword evidence="3 6" id="KW-0560">Oxidoreductase</keyword>
<sequence length="196" mass="22729">MKYANSQIPRSGKVLVVYAHPEPHNSVVNQMLVEAIKGLSHVTFRDLYSLYPDFFIDVKAEHQLLLEHDVIVFQHPLYMYSCPALLKEWIDRVVGKGFAFGDDCALEGKIWRSVITTGGQKSAFSQTGYNKYPLEQILQPFELTAALCKMHWVEPLVLYWARRVDQQTQQQHAKRYRHWLLNPVVDISEENKGEQL</sequence>
<proteinExistence type="inferred from homology"/>
<dbReference type="InterPro" id="IPR023947">
    <property type="entry name" value="K_H_efflux_KefG"/>
</dbReference>
<reference evidence="8" key="1">
    <citation type="submission" date="2021-12" db="EMBL/GenBank/DDBJ databases">
        <authorList>
            <person name="Rodrigo-Torres L."/>
            <person name="Arahal R. D."/>
            <person name="Lucena T."/>
        </authorList>
    </citation>
    <scope>NUCLEOTIDE SEQUENCE</scope>
    <source>
        <strain evidence="8">CECT 8226</strain>
    </source>
</reference>
<comment type="catalytic activity">
    <reaction evidence="6">
        <text>a quinone + NADH + H(+) = a quinol + NAD(+)</text>
        <dbReference type="Rhea" id="RHEA:46160"/>
        <dbReference type="ChEBI" id="CHEBI:15378"/>
        <dbReference type="ChEBI" id="CHEBI:24646"/>
        <dbReference type="ChEBI" id="CHEBI:57540"/>
        <dbReference type="ChEBI" id="CHEBI:57945"/>
        <dbReference type="ChEBI" id="CHEBI:132124"/>
        <dbReference type="EC" id="1.6.5.2"/>
    </reaction>
</comment>
<dbReference type="PANTHER" id="PTHR47307">
    <property type="entry name" value="GLUTATHIONE-REGULATED POTASSIUM-EFFLUX SYSTEM ANCILLARY PROTEIN KEFG"/>
    <property type="match status" value="1"/>
</dbReference>
<dbReference type="SUPFAM" id="SSF52218">
    <property type="entry name" value="Flavoproteins"/>
    <property type="match status" value="1"/>
</dbReference>
<evidence type="ECO:0000256" key="1">
    <source>
        <dbReference type="ARBA" id="ARBA00022475"/>
    </source>
</evidence>
<dbReference type="HAMAP" id="MF_01415">
    <property type="entry name" value="K_H_efflux_KefG"/>
    <property type="match status" value="1"/>
</dbReference>
<accession>A0ABN8DDN1</accession>
<feature type="domain" description="Flavodoxin-like fold" evidence="7">
    <location>
        <begin position="13"/>
        <end position="179"/>
    </location>
</feature>
<evidence type="ECO:0000256" key="4">
    <source>
        <dbReference type="ARBA" id="ARBA00023027"/>
    </source>
</evidence>
<dbReference type="InterPro" id="IPR046980">
    <property type="entry name" value="KefG/KefF"/>
</dbReference>
<dbReference type="Pfam" id="PF02525">
    <property type="entry name" value="Flavodoxin_2"/>
    <property type="match status" value="1"/>
</dbReference>
<dbReference type="NCBIfam" id="NF003430">
    <property type="entry name" value="PRK04930.1"/>
    <property type="match status" value="1"/>
</dbReference>
<evidence type="ECO:0000256" key="3">
    <source>
        <dbReference type="ARBA" id="ARBA00023002"/>
    </source>
</evidence>
<comment type="caution">
    <text evidence="8">The sequence shown here is derived from an EMBL/GenBank/DDBJ whole genome shotgun (WGS) entry which is preliminary data.</text>
</comment>
<dbReference type="PANTHER" id="PTHR47307:SF1">
    <property type="entry name" value="GLUTATHIONE-REGULATED POTASSIUM-EFFLUX SYSTEM ANCILLARY PROTEIN KEFG"/>
    <property type="match status" value="1"/>
</dbReference>
<comment type="subunit">
    <text evidence="6">Interacts with KefB.</text>
</comment>
<name>A0ABN8DDN1_9VIBR</name>
<dbReference type="Proteomes" id="UP000838160">
    <property type="component" value="Unassembled WGS sequence"/>
</dbReference>
<dbReference type="Gene3D" id="3.40.50.360">
    <property type="match status" value="1"/>
</dbReference>
<protein>
    <recommendedName>
        <fullName evidence="6">Glutathione-regulated potassium-efflux system ancillary protein KefG</fullName>
    </recommendedName>
    <alternativeName>
        <fullName evidence="6">Putative quinone oxidoreductase KefG</fullName>
        <ecNumber evidence="6">1.6.5.2</ecNumber>
    </alternativeName>
</protein>
<keyword evidence="1 6" id="KW-1003">Cell membrane</keyword>